<dbReference type="AlphaFoldDB" id="B1G3T8"/>
<dbReference type="EMBL" id="ABLD01000012">
    <property type="protein sequence ID" value="EDT09310.1"/>
    <property type="molecule type" value="Genomic_DNA"/>
</dbReference>
<protein>
    <submittedName>
        <fullName evidence="1">Uncharacterized protein</fullName>
    </submittedName>
</protein>
<evidence type="ECO:0000313" key="1">
    <source>
        <dbReference type="EMBL" id="EDT09310.1"/>
    </source>
</evidence>
<gene>
    <name evidence="1" type="ORF">BgramDRAFT_4032</name>
</gene>
<evidence type="ECO:0000313" key="2">
    <source>
        <dbReference type="Proteomes" id="UP000005045"/>
    </source>
</evidence>
<reference evidence="1 2" key="1">
    <citation type="submission" date="2008-03" db="EMBL/GenBank/DDBJ databases">
        <title>Sequencing of the draft genome and assembly of Burkholderia graminis C4D1M.</title>
        <authorList>
            <consortium name="US DOE Joint Genome Institute (JGI-PGF)"/>
            <person name="Copeland A."/>
            <person name="Lucas S."/>
            <person name="Lapidus A."/>
            <person name="Glavina del Rio T."/>
            <person name="Dalin E."/>
            <person name="Tice H."/>
            <person name="Bruce D."/>
            <person name="Goodwin L."/>
            <person name="Pitluck S."/>
            <person name="Larimer F."/>
            <person name="Land M.L."/>
            <person name="Hauser L."/>
            <person name="Tiedje J."/>
            <person name="Richardson P."/>
        </authorList>
    </citation>
    <scope>NUCLEOTIDE SEQUENCE [LARGE SCALE GENOMIC DNA]</scope>
    <source>
        <strain evidence="2">ATCC 700544 / DSM 17151 / LMG 18924 / NCIMB 13744 / C4D1M</strain>
    </source>
</reference>
<keyword evidence="2" id="KW-1185">Reference proteome</keyword>
<proteinExistence type="predicted"/>
<organism evidence="1 2">
    <name type="scientific">Paraburkholderia graminis (strain ATCC 700544 / DSM 17151 / LMG 18924 / NCIMB 13744 / C4D1M)</name>
    <dbReference type="NCBI Taxonomy" id="396598"/>
    <lineage>
        <taxon>Bacteria</taxon>
        <taxon>Pseudomonadati</taxon>
        <taxon>Pseudomonadota</taxon>
        <taxon>Betaproteobacteria</taxon>
        <taxon>Burkholderiales</taxon>
        <taxon>Burkholderiaceae</taxon>
        <taxon>Paraburkholderia</taxon>
    </lineage>
</organism>
<comment type="caution">
    <text evidence="1">The sequence shown here is derived from an EMBL/GenBank/DDBJ whole genome shotgun (WGS) entry which is preliminary data.</text>
</comment>
<dbReference type="Proteomes" id="UP000005045">
    <property type="component" value="Unassembled WGS sequence"/>
</dbReference>
<sequence length="47" mass="5380">MKKFTFVQRLVLALIPFATELVRLAEDIVKNMTANYKNYGTSLGFQV</sequence>
<accession>B1G3T8</accession>
<name>B1G3T8_PARG4</name>